<dbReference type="InterPro" id="IPR000595">
    <property type="entry name" value="cNMP-bd_dom"/>
</dbReference>
<keyword evidence="4 5" id="KW-0472">Membrane</keyword>
<keyword evidence="3 5" id="KW-1133">Transmembrane helix</keyword>
<evidence type="ECO:0000313" key="8">
    <source>
        <dbReference type="EMBL" id="MFC7410177.1"/>
    </source>
</evidence>
<evidence type="ECO:0000256" key="5">
    <source>
        <dbReference type="SAM" id="Phobius"/>
    </source>
</evidence>
<dbReference type="PANTHER" id="PTHR43310">
    <property type="entry name" value="SULFATE TRANSPORTER YBAR-RELATED"/>
    <property type="match status" value="1"/>
</dbReference>
<dbReference type="Gene3D" id="3.30.750.24">
    <property type="entry name" value="STAS domain"/>
    <property type="match status" value="1"/>
</dbReference>
<evidence type="ECO:0000256" key="1">
    <source>
        <dbReference type="ARBA" id="ARBA00004141"/>
    </source>
</evidence>
<dbReference type="SMART" id="SM00100">
    <property type="entry name" value="cNMP"/>
    <property type="match status" value="1"/>
</dbReference>
<comment type="subcellular location">
    <subcellularLocation>
        <location evidence="1">Membrane</location>
        <topology evidence="1">Multi-pass membrane protein</topology>
    </subcellularLocation>
</comment>
<dbReference type="Pfam" id="PF01740">
    <property type="entry name" value="STAS"/>
    <property type="match status" value="1"/>
</dbReference>
<sequence>MSADKTAASPPGLVEPAVRWRPLHLLGALDAVALALPTTLGAVVLVYVHIGAEHLAAGILAAIAGLVLLHLFSLGATRPALFSARLFEATTLAAMLAQLGPHLATWGLPDTPEVRLAFLCLFAAGAGLVKALLYLLRADRLTRFIPAPVFGGFSNSIAALLVISQLSTLQRLLKAGEPAALLLLVAGLSGGVMMALRFRASKWPAAAVGLAVGATAAELLRLNGGHFTMLSEGGWPSALPIVLADFDALAGPRVATGALFVHVAVNALILGVMAFINTTVTMEVIGQHDGKRMVGMGPRLMQAAAVAMAGAMGSLVLTASQQASGAAQRSVQLKPITVFWAALLFALVYATGVVLWMPVAAICGVMLADAWFFVDRTSARHLGQWLKRQALSTNARADLAVVMAVTFTAVVLNMVAAVVVGFFLGLLLFAMRNARQPVRHIWTGRQMRSNCARPRQEMAALDSAAHHIHVFELEGDLFFASASGLSELIDERTGEGQWALLDWSRVRHVDSSVVTALLRLHDVLPAKRATLLHAGVRPGSLVAEAIGGPLPQGSLYPDLDHAMEAAENALLAGLGVFEEDRVVPLEGSGFLRGLSDADRALVVGTMRRVRLPAGATVLRAGDPSDELMLVLAGSANVVVRDARGEQLRLSTVLPGATLGEIGFLDQAPRSADVVAKTDLLLACMDRRMFDRWGQTHPHIVQRLLANIALDMAARLRSVSAMVSARNRS</sequence>
<feature type="transmembrane region" description="Helical" evidence="5">
    <location>
        <begin position="395"/>
        <end position="428"/>
    </location>
</feature>
<feature type="transmembrane region" description="Helical" evidence="5">
    <location>
        <begin position="259"/>
        <end position="280"/>
    </location>
</feature>
<feature type="transmembrane region" description="Helical" evidence="5">
    <location>
        <begin position="148"/>
        <end position="167"/>
    </location>
</feature>
<feature type="domain" description="STAS" evidence="7">
    <location>
        <begin position="470"/>
        <end position="566"/>
    </location>
</feature>
<dbReference type="CDD" id="cd07042">
    <property type="entry name" value="STAS_SulP_like_sulfate_transporter"/>
    <property type="match status" value="1"/>
</dbReference>
<dbReference type="Pfam" id="PF00027">
    <property type="entry name" value="cNMP_binding"/>
    <property type="match status" value="1"/>
</dbReference>
<dbReference type="Pfam" id="PF00916">
    <property type="entry name" value="Sulfate_transp"/>
    <property type="match status" value="1"/>
</dbReference>
<proteinExistence type="predicted"/>
<dbReference type="RefSeq" id="WP_382224859.1">
    <property type="nucleotide sequence ID" value="NZ_JBHTCA010000012.1"/>
</dbReference>
<feature type="transmembrane region" description="Helical" evidence="5">
    <location>
        <begin position="331"/>
        <end position="349"/>
    </location>
</feature>
<evidence type="ECO:0000259" key="6">
    <source>
        <dbReference type="PROSITE" id="PS50042"/>
    </source>
</evidence>
<evidence type="ECO:0000259" key="7">
    <source>
        <dbReference type="PROSITE" id="PS50801"/>
    </source>
</evidence>
<protein>
    <submittedName>
        <fullName evidence="8">Cyclic nucleotide-binding domain-containing protein</fullName>
    </submittedName>
</protein>
<feature type="domain" description="Cyclic nucleotide-binding" evidence="6">
    <location>
        <begin position="590"/>
        <end position="710"/>
    </location>
</feature>
<dbReference type="SUPFAM" id="SSF51206">
    <property type="entry name" value="cAMP-binding domain-like"/>
    <property type="match status" value="1"/>
</dbReference>
<feature type="transmembrane region" description="Helical" evidence="5">
    <location>
        <begin position="179"/>
        <end position="196"/>
    </location>
</feature>
<dbReference type="PROSITE" id="PS50042">
    <property type="entry name" value="CNMP_BINDING_3"/>
    <property type="match status" value="1"/>
</dbReference>
<dbReference type="PROSITE" id="PS50801">
    <property type="entry name" value="STAS"/>
    <property type="match status" value="1"/>
</dbReference>
<comment type="caution">
    <text evidence="8">The sequence shown here is derived from an EMBL/GenBank/DDBJ whole genome shotgun (WGS) entry which is preliminary data.</text>
</comment>
<feature type="transmembrane region" description="Helical" evidence="5">
    <location>
        <begin position="300"/>
        <end position="319"/>
    </location>
</feature>
<dbReference type="Gene3D" id="2.60.120.10">
    <property type="entry name" value="Jelly Rolls"/>
    <property type="match status" value="1"/>
</dbReference>
<dbReference type="Proteomes" id="UP001596501">
    <property type="component" value="Unassembled WGS sequence"/>
</dbReference>
<dbReference type="InterPro" id="IPR014710">
    <property type="entry name" value="RmlC-like_jellyroll"/>
</dbReference>
<dbReference type="EMBL" id="JBHTCA010000012">
    <property type="protein sequence ID" value="MFC7410177.1"/>
    <property type="molecule type" value="Genomic_DNA"/>
</dbReference>
<dbReference type="InterPro" id="IPR002645">
    <property type="entry name" value="STAS_dom"/>
</dbReference>
<evidence type="ECO:0000256" key="3">
    <source>
        <dbReference type="ARBA" id="ARBA00022989"/>
    </source>
</evidence>
<feature type="transmembrane region" description="Helical" evidence="5">
    <location>
        <begin position="25"/>
        <end position="48"/>
    </location>
</feature>
<accession>A0ABW2QNF4</accession>
<dbReference type="PANTHER" id="PTHR43310:SF1">
    <property type="entry name" value="SULFATE TRANSPORTER YBAR-RELATED"/>
    <property type="match status" value="1"/>
</dbReference>
<keyword evidence="2 5" id="KW-0812">Transmembrane</keyword>
<dbReference type="InterPro" id="IPR052706">
    <property type="entry name" value="Membrane-Transporter-like"/>
</dbReference>
<feature type="transmembrane region" description="Helical" evidence="5">
    <location>
        <begin position="116"/>
        <end position="136"/>
    </location>
</feature>
<evidence type="ECO:0000256" key="4">
    <source>
        <dbReference type="ARBA" id="ARBA00023136"/>
    </source>
</evidence>
<name>A0ABW2QNF4_9BURK</name>
<keyword evidence="9" id="KW-1185">Reference proteome</keyword>
<gene>
    <name evidence="8" type="ORF">ACFQPB_15015</name>
</gene>
<reference evidence="9" key="1">
    <citation type="journal article" date="2019" name="Int. J. Syst. Evol. Microbiol.">
        <title>The Global Catalogue of Microorganisms (GCM) 10K type strain sequencing project: providing services to taxonomists for standard genome sequencing and annotation.</title>
        <authorList>
            <consortium name="The Broad Institute Genomics Platform"/>
            <consortium name="The Broad Institute Genome Sequencing Center for Infectious Disease"/>
            <person name="Wu L."/>
            <person name="Ma J."/>
        </authorList>
    </citation>
    <scope>NUCLEOTIDE SEQUENCE [LARGE SCALE GENOMIC DNA]</scope>
    <source>
        <strain evidence="9">CGMCC 1.12371</strain>
    </source>
</reference>
<evidence type="ECO:0000256" key="2">
    <source>
        <dbReference type="ARBA" id="ARBA00022692"/>
    </source>
</evidence>
<dbReference type="SUPFAM" id="SSF52091">
    <property type="entry name" value="SpoIIaa-like"/>
    <property type="match status" value="1"/>
</dbReference>
<dbReference type="InterPro" id="IPR036513">
    <property type="entry name" value="STAS_dom_sf"/>
</dbReference>
<dbReference type="InterPro" id="IPR011547">
    <property type="entry name" value="SLC26A/SulP_dom"/>
</dbReference>
<dbReference type="InterPro" id="IPR018490">
    <property type="entry name" value="cNMP-bd_dom_sf"/>
</dbReference>
<organism evidence="8 9">
    <name type="scientific">Hydrogenophaga atypica</name>
    <dbReference type="NCBI Taxonomy" id="249409"/>
    <lineage>
        <taxon>Bacteria</taxon>
        <taxon>Pseudomonadati</taxon>
        <taxon>Pseudomonadota</taxon>
        <taxon>Betaproteobacteria</taxon>
        <taxon>Burkholderiales</taxon>
        <taxon>Comamonadaceae</taxon>
        <taxon>Hydrogenophaga</taxon>
    </lineage>
</organism>
<dbReference type="CDD" id="cd00038">
    <property type="entry name" value="CAP_ED"/>
    <property type="match status" value="1"/>
</dbReference>
<feature type="transmembrane region" description="Helical" evidence="5">
    <location>
        <begin position="54"/>
        <end position="74"/>
    </location>
</feature>
<evidence type="ECO:0000313" key="9">
    <source>
        <dbReference type="Proteomes" id="UP001596501"/>
    </source>
</evidence>